<feature type="domain" description="CN hydrolase" evidence="2">
    <location>
        <begin position="1"/>
        <end position="240"/>
    </location>
</feature>
<name>A0A1W1BT03_9ZZZZ</name>
<dbReference type="InterPro" id="IPR003010">
    <property type="entry name" value="C-N_Hydrolase"/>
</dbReference>
<keyword evidence="3" id="KW-0315">Glutamine amidotransferase</keyword>
<dbReference type="EMBL" id="FPHB01000038">
    <property type="protein sequence ID" value="SFV56728.1"/>
    <property type="molecule type" value="Genomic_DNA"/>
</dbReference>
<keyword evidence="3" id="KW-0808">Transferase</keyword>
<dbReference type="PROSITE" id="PS50263">
    <property type="entry name" value="CN_HYDROLASE"/>
    <property type="match status" value="1"/>
</dbReference>
<sequence length="242" mass="27362">MKITIAQIAPKLSRSNLKRVVDIVKEYKKESDLIIFPELSLSGYLLQDKLYEDAWSLDEIEELIEASKDIDIVVGAAMRDKKVFRNSALYLSKGALLSRHDKVHLPNYGMFEEARYFSAGNVFESFYVGELKVSMLVCEDLWNAQMHADLYKEDPDLIIVIAASPARGFEESGLLIEKQWYSLINAAALNSKSKVIFVNRVGFEDGLGFWGGSCIVDERTNILAKLPKYDECIESFEIEGLS</sequence>
<protein>
    <submittedName>
        <fullName evidence="3">Glutamine amidotransferase chain of NAD synthetase</fullName>
    </submittedName>
</protein>
<gene>
    <name evidence="3" type="ORF">MNB_SM-7-434</name>
</gene>
<dbReference type="PANTHER" id="PTHR43674:SF2">
    <property type="entry name" value="BETA-UREIDOPROPIONASE"/>
    <property type="match status" value="1"/>
</dbReference>
<dbReference type="GO" id="GO:0016740">
    <property type="term" value="F:transferase activity"/>
    <property type="evidence" value="ECO:0007669"/>
    <property type="project" value="UniProtKB-KW"/>
</dbReference>
<dbReference type="PANTHER" id="PTHR43674">
    <property type="entry name" value="NITRILASE C965.09-RELATED"/>
    <property type="match status" value="1"/>
</dbReference>
<dbReference type="Gene3D" id="3.60.110.10">
    <property type="entry name" value="Carbon-nitrogen hydrolase"/>
    <property type="match status" value="1"/>
</dbReference>
<dbReference type="Pfam" id="PF00795">
    <property type="entry name" value="CN_hydrolase"/>
    <property type="match status" value="1"/>
</dbReference>
<dbReference type="AlphaFoldDB" id="A0A1W1BT03"/>
<evidence type="ECO:0000313" key="3">
    <source>
        <dbReference type="EMBL" id="SFV56728.1"/>
    </source>
</evidence>
<dbReference type="SUPFAM" id="SSF56317">
    <property type="entry name" value="Carbon-nitrogen hydrolase"/>
    <property type="match status" value="1"/>
</dbReference>
<dbReference type="InterPro" id="IPR050345">
    <property type="entry name" value="Aliph_Amidase/BUP"/>
</dbReference>
<keyword evidence="1" id="KW-0378">Hydrolase</keyword>
<evidence type="ECO:0000259" key="2">
    <source>
        <dbReference type="PROSITE" id="PS50263"/>
    </source>
</evidence>
<evidence type="ECO:0000256" key="1">
    <source>
        <dbReference type="ARBA" id="ARBA00022801"/>
    </source>
</evidence>
<proteinExistence type="predicted"/>
<reference evidence="3" key="1">
    <citation type="submission" date="2016-10" db="EMBL/GenBank/DDBJ databases">
        <authorList>
            <person name="de Groot N.N."/>
        </authorList>
    </citation>
    <scope>NUCLEOTIDE SEQUENCE</scope>
</reference>
<accession>A0A1W1BT03</accession>
<organism evidence="3">
    <name type="scientific">hydrothermal vent metagenome</name>
    <dbReference type="NCBI Taxonomy" id="652676"/>
    <lineage>
        <taxon>unclassified sequences</taxon>
        <taxon>metagenomes</taxon>
        <taxon>ecological metagenomes</taxon>
    </lineage>
</organism>
<dbReference type="InterPro" id="IPR036526">
    <property type="entry name" value="C-N_Hydrolase_sf"/>
</dbReference>
<dbReference type="GO" id="GO:0016811">
    <property type="term" value="F:hydrolase activity, acting on carbon-nitrogen (but not peptide) bonds, in linear amides"/>
    <property type="evidence" value="ECO:0007669"/>
    <property type="project" value="TreeGrafter"/>
</dbReference>